<dbReference type="PANTHER" id="PTHR45663">
    <property type="entry name" value="GEO12009P1"/>
    <property type="match status" value="1"/>
</dbReference>
<dbReference type="PIRSF" id="PIRSF000077">
    <property type="entry name" value="Thioredoxin"/>
    <property type="match status" value="1"/>
</dbReference>
<keyword evidence="5" id="KW-0676">Redox-active center</keyword>
<reference evidence="8 9" key="1">
    <citation type="submission" date="2024-09" db="EMBL/GenBank/DDBJ databases">
        <authorList>
            <person name="Sun Q."/>
            <person name="Mori K."/>
        </authorList>
    </citation>
    <scope>NUCLEOTIDE SEQUENCE [LARGE SCALE GENOMIC DNA]</scope>
    <source>
        <strain evidence="8 9">JCM 12520</strain>
    </source>
</reference>
<keyword evidence="4" id="KW-1015">Disulfide bond</keyword>
<evidence type="ECO:0000256" key="3">
    <source>
        <dbReference type="ARBA" id="ARBA00022982"/>
    </source>
</evidence>
<evidence type="ECO:0000259" key="7">
    <source>
        <dbReference type="PROSITE" id="PS51352"/>
    </source>
</evidence>
<dbReference type="Gene3D" id="3.40.30.10">
    <property type="entry name" value="Glutaredoxin"/>
    <property type="match status" value="1"/>
</dbReference>
<dbReference type="RefSeq" id="WP_344911068.1">
    <property type="nucleotide sequence ID" value="NZ_BAAAYO010000010.1"/>
</dbReference>
<dbReference type="InterPro" id="IPR013766">
    <property type="entry name" value="Thioredoxin_domain"/>
</dbReference>
<evidence type="ECO:0000256" key="1">
    <source>
        <dbReference type="ARBA" id="ARBA00008987"/>
    </source>
</evidence>
<dbReference type="EMBL" id="JBHMAG010000009">
    <property type="protein sequence ID" value="MFB9752221.1"/>
    <property type="molecule type" value="Genomic_DNA"/>
</dbReference>
<gene>
    <name evidence="8" type="ORF">ACFFNY_11700</name>
</gene>
<dbReference type="Pfam" id="PF00085">
    <property type="entry name" value="Thioredoxin"/>
    <property type="match status" value="1"/>
</dbReference>
<comment type="similarity">
    <text evidence="1 6">Belongs to the thioredoxin family.</text>
</comment>
<dbReference type="InterPro" id="IPR036249">
    <property type="entry name" value="Thioredoxin-like_sf"/>
</dbReference>
<dbReference type="CDD" id="cd02947">
    <property type="entry name" value="TRX_family"/>
    <property type="match status" value="1"/>
</dbReference>
<dbReference type="PANTHER" id="PTHR45663:SF11">
    <property type="entry name" value="GEO12009P1"/>
    <property type="match status" value="1"/>
</dbReference>
<protein>
    <recommendedName>
        <fullName evidence="6">Thioredoxin</fullName>
    </recommendedName>
</protein>
<evidence type="ECO:0000313" key="9">
    <source>
        <dbReference type="Proteomes" id="UP001589619"/>
    </source>
</evidence>
<feature type="domain" description="Thioredoxin" evidence="7">
    <location>
        <begin position="1"/>
        <end position="106"/>
    </location>
</feature>
<organism evidence="8 9">
    <name type="scientific">Paenibacillus hodogayensis</name>
    <dbReference type="NCBI Taxonomy" id="279208"/>
    <lineage>
        <taxon>Bacteria</taxon>
        <taxon>Bacillati</taxon>
        <taxon>Bacillota</taxon>
        <taxon>Bacilli</taxon>
        <taxon>Bacillales</taxon>
        <taxon>Paenibacillaceae</taxon>
        <taxon>Paenibacillus</taxon>
    </lineage>
</organism>
<evidence type="ECO:0000256" key="4">
    <source>
        <dbReference type="ARBA" id="ARBA00023157"/>
    </source>
</evidence>
<dbReference type="InterPro" id="IPR005746">
    <property type="entry name" value="Thioredoxin"/>
</dbReference>
<keyword evidence="2" id="KW-0813">Transport</keyword>
<evidence type="ECO:0000256" key="2">
    <source>
        <dbReference type="ARBA" id="ARBA00022448"/>
    </source>
</evidence>
<evidence type="ECO:0000256" key="6">
    <source>
        <dbReference type="PIRNR" id="PIRNR000077"/>
    </source>
</evidence>
<dbReference type="PRINTS" id="PR00421">
    <property type="entry name" value="THIOREDOXIN"/>
</dbReference>
<dbReference type="Proteomes" id="UP001589619">
    <property type="component" value="Unassembled WGS sequence"/>
</dbReference>
<keyword evidence="9" id="KW-1185">Reference proteome</keyword>
<sequence>MAITMTDSNWTQIVNERDCVLVDFDSPYCGPCRAAAPALEQLELELGDRLAVAKMNVDDHPGLAGKLGIMGVPTFVLFRDGEPVNKTVGFRSQAALIGSVRGWLES</sequence>
<accession>A0ABV5VV88</accession>
<evidence type="ECO:0000313" key="8">
    <source>
        <dbReference type="EMBL" id="MFB9752221.1"/>
    </source>
</evidence>
<proteinExistence type="inferred from homology"/>
<comment type="caution">
    <text evidence="8">The sequence shown here is derived from an EMBL/GenBank/DDBJ whole genome shotgun (WGS) entry which is preliminary data.</text>
</comment>
<dbReference type="SUPFAM" id="SSF52833">
    <property type="entry name" value="Thioredoxin-like"/>
    <property type="match status" value="1"/>
</dbReference>
<keyword evidence="3" id="KW-0249">Electron transport</keyword>
<name>A0ABV5VV88_9BACL</name>
<dbReference type="PROSITE" id="PS51352">
    <property type="entry name" value="THIOREDOXIN_2"/>
    <property type="match status" value="1"/>
</dbReference>
<evidence type="ECO:0000256" key="5">
    <source>
        <dbReference type="ARBA" id="ARBA00023284"/>
    </source>
</evidence>